<feature type="region of interest" description="Disordered" evidence="1">
    <location>
        <begin position="1"/>
        <end position="22"/>
    </location>
</feature>
<dbReference type="EMBL" id="CAJEWN010000742">
    <property type="protein sequence ID" value="CAD2189300.1"/>
    <property type="molecule type" value="Genomic_DNA"/>
</dbReference>
<name>A0A6V7WQM2_MELEN</name>
<dbReference type="Proteomes" id="UP000580250">
    <property type="component" value="Unassembled WGS sequence"/>
</dbReference>
<protein>
    <submittedName>
        <fullName evidence="3">Uncharacterized protein</fullName>
    </submittedName>
</protein>
<accession>A0A6V7WQM2</accession>
<dbReference type="OrthoDB" id="4540492at2759"/>
<evidence type="ECO:0000256" key="1">
    <source>
        <dbReference type="SAM" id="MobiDB-lite"/>
    </source>
</evidence>
<dbReference type="AlphaFoldDB" id="A0A6V7WQM2"/>
<keyword evidence="2" id="KW-0472">Membrane</keyword>
<feature type="compositionally biased region" description="Polar residues" evidence="1">
    <location>
        <begin position="9"/>
        <end position="22"/>
    </location>
</feature>
<evidence type="ECO:0000313" key="4">
    <source>
        <dbReference type="Proteomes" id="UP000580250"/>
    </source>
</evidence>
<proteinExistence type="predicted"/>
<feature type="transmembrane region" description="Helical" evidence="2">
    <location>
        <begin position="79"/>
        <end position="101"/>
    </location>
</feature>
<keyword evidence="2" id="KW-1133">Transmembrane helix</keyword>
<evidence type="ECO:0000313" key="3">
    <source>
        <dbReference type="EMBL" id="CAD2189300.1"/>
    </source>
</evidence>
<gene>
    <name evidence="3" type="ORF">MENT_LOCUS42013</name>
</gene>
<feature type="transmembrane region" description="Helical" evidence="2">
    <location>
        <begin position="37"/>
        <end position="59"/>
    </location>
</feature>
<keyword evidence="2" id="KW-0812">Transmembrane</keyword>
<comment type="caution">
    <text evidence="3">The sequence shown here is derived from an EMBL/GenBank/DDBJ whole genome shotgun (WGS) entry which is preliminary data.</text>
</comment>
<evidence type="ECO:0000256" key="2">
    <source>
        <dbReference type="SAM" id="Phobius"/>
    </source>
</evidence>
<organism evidence="3 4">
    <name type="scientific">Meloidogyne enterolobii</name>
    <name type="common">Root-knot nematode worm</name>
    <name type="synonym">Meloidogyne mayaguensis</name>
    <dbReference type="NCBI Taxonomy" id="390850"/>
    <lineage>
        <taxon>Eukaryota</taxon>
        <taxon>Metazoa</taxon>
        <taxon>Ecdysozoa</taxon>
        <taxon>Nematoda</taxon>
        <taxon>Chromadorea</taxon>
        <taxon>Rhabditida</taxon>
        <taxon>Tylenchina</taxon>
        <taxon>Tylenchomorpha</taxon>
        <taxon>Tylenchoidea</taxon>
        <taxon>Meloidogynidae</taxon>
        <taxon>Meloidogyninae</taxon>
        <taxon>Meloidogyne</taxon>
    </lineage>
</organism>
<reference evidence="3 4" key="1">
    <citation type="submission" date="2020-08" db="EMBL/GenBank/DDBJ databases">
        <authorList>
            <person name="Koutsovoulos G."/>
            <person name="Danchin GJ E."/>
        </authorList>
    </citation>
    <scope>NUCLEOTIDE SEQUENCE [LARGE SCALE GENOMIC DNA]</scope>
</reference>
<sequence length="109" mass="12024">MNIKLPAVVSTTAKRSDKSNTSNKNCQFMARMRMISVVLSIGAGSMFLVSLDSVVDNLIPVARNYLINLYGSEADADLAWSWIVSARIYGLAFGCFGVFLISNLQNRKR</sequence>